<keyword evidence="2" id="KW-1185">Reference proteome</keyword>
<comment type="caution">
    <text evidence="1">The sequence shown here is derived from an EMBL/GenBank/DDBJ whole genome shotgun (WGS) entry which is preliminary data.</text>
</comment>
<dbReference type="OrthoDB" id="5962590at2759"/>
<organism evidence="1 2">
    <name type="scientific">Monosporascus ibericus</name>
    <dbReference type="NCBI Taxonomy" id="155417"/>
    <lineage>
        <taxon>Eukaryota</taxon>
        <taxon>Fungi</taxon>
        <taxon>Dikarya</taxon>
        <taxon>Ascomycota</taxon>
        <taxon>Pezizomycotina</taxon>
        <taxon>Sordariomycetes</taxon>
        <taxon>Xylariomycetidae</taxon>
        <taxon>Xylariales</taxon>
        <taxon>Xylariales incertae sedis</taxon>
        <taxon>Monosporascus</taxon>
    </lineage>
</organism>
<evidence type="ECO:0000313" key="1">
    <source>
        <dbReference type="EMBL" id="RYO92425.1"/>
    </source>
</evidence>
<protein>
    <submittedName>
        <fullName evidence="1">Uncharacterized protein</fullName>
    </submittedName>
</protein>
<evidence type="ECO:0000313" key="2">
    <source>
        <dbReference type="Proteomes" id="UP000293360"/>
    </source>
</evidence>
<dbReference type="Proteomes" id="UP000293360">
    <property type="component" value="Unassembled WGS sequence"/>
</dbReference>
<sequence length="214" mass="23173">MGAAVSAFANALGSSQRKEAHAKERLELKVKLADAQLGSFEVKLKTMLLAKESAQRTSIPGKGAFQGVEHSVNASFGVSDTGTKGVLDGFKSVVKTGLSTILWYSSAGESYDEKFFVSIKEQGPPSNAIIRPDMRTCWTPKSSPEMESVGPNGGYELYFETIMKTWNALNSVEVPPRIQSNSTEVYRSRNGLRNHQAQSTHLTLSKAKGITGVN</sequence>
<accession>A0A4Q4T0E5</accession>
<dbReference type="EMBL" id="QJNU01000608">
    <property type="protein sequence ID" value="RYO92425.1"/>
    <property type="molecule type" value="Genomic_DNA"/>
</dbReference>
<name>A0A4Q4T0E5_9PEZI</name>
<reference evidence="1 2" key="1">
    <citation type="submission" date="2018-06" db="EMBL/GenBank/DDBJ databases">
        <title>Complete Genomes of Monosporascus.</title>
        <authorList>
            <person name="Robinson A.J."/>
            <person name="Natvig D.O."/>
        </authorList>
    </citation>
    <scope>NUCLEOTIDE SEQUENCE [LARGE SCALE GENOMIC DNA]</scope>
    <source>
        <strain evidence="1 2">CBS 110550</strain>
    </source>
</reference>
<proteinExistence type="predicted"/>
<dbReference type="AlphaFoldDB" id="A0A4Q4T0E5"/>
<gene>
    <name evidence="1" type="ORF">DL764_008132</name>
</gene>